<dbReference type="InterPro" id="IPR016181">
    <property type="entry name" value="Acyl_CoA_acyltransferase"/>
</dbReference>
<sequence>MITVEPLSGDALRAAIPDLARLRCTVFAQWPYLYHGDPSYESDYLRDFAVAEGAVIIAAKDGDAIIGIATASPMSGQKPDYQAKFAERGIDVASLYYFGESVLLPQYRGRGLGHAFFDHREQQARLHGAKAATFCGVIRPADHPARPADYSPLDAFWQKRGYAMIPGLIAHFSWADIGDGEQSEKPMQYWMKAL</sequence>
<dbReference type="InterPro" id="IPR000182">
    <property type="entry name" value="GNAT_dom"/>
</dbReference>
<dbReference type="RefSeq" id="WP_127707553.1">
    <property type="nucleotide sequence ID" value="NZ_SACO01000004.1"/>
</dbReference>
<evidence type="ECO:0000313" key="3">
    <source>
        <dbReference type="Proteomes" id="UP000282837"/>
    </source>
</evidence>
<dbReference type="CDD" id="cd04301">
    <property type="entry name" value="NAT_SF"/>
    <property type="match status" value="1"/>
</dbReference>
<keyword evidence="3" id="KW-1185">Reference proteome</keyword>
<accession>A0A3S3TPJ8</accession>
<protein>
    <submittedName>
        <fullName evidence="2">GNAT family N-acetyltransferase</fullName>
    </submittedName>
</protein>
<dbReference type="OrthoDB" id="187903at2"/>
<dbReference type="SUPFAM" id="SSF55729">
    <property type="entry name" value="Acyl-CoA N-acyltransferases (Nat)"/>
    <property type="match status" value="1"/>
</dbReference>
<dbReference type="PROSITE" id="PS51186">
    <property type="entry name" value="GNAT"/>
    <property type="match status" value="1"/>
</dbReference>
<proteinExistence type="predicted"/>
<organism evidence="2 3">
    <name type="scientific">Novosphingobium umbonatum</name>
    <dbReference type="NCBI Taxonomy" id="1908524"/>
    <lineage>
        <taxon>Bacteria</taxon>
        <taxon>Pseudomonadati</taxon>
        <taxon>Pseudomonadota</taxon>
        <taxon>Alphaproteobacteria</taxon>
        <taxon>Sphingomonadales</taxon>
        <taxon>Sphingomonadaceae</taxon>
        <taxon>Novosphingobium</taxon>
    </lineage>
</organism>
<reference evidence="2 3" key="1">
    <citation type="submission" date="2019-01" db="EMBL/GenBank/DDBJ databases">
        <authorList>
            <person name="Chen W.-M."/>
        </authorList>
    </citation>
    <scope>NUCLEOTIDE SEQUENCE [LARGE SCALE GENOMIC DNA]</scope>
    <source>
        <strain evidence="2 3">FSY-9</strain>
    </source>
</reference>
<comment type="caution">
    <text evidence="2">The sequence shown here is derived from an EMBL/GenBank/DDBJ whole genome shotgun (WGS) entry which is preliminary data.</text>
</comment>
<dbReference type="Pfam" id="PF00583">
    <property type="entry name" value="Acetyltransf_1"/>
    <property type="match status" value="1"/>
</dbReference>
<dbReference type="EMBL" id="SACO01000004">
    <property type="protein sequence ID" value="RVU05681.1"/>
    <property type="molecule type" value="Genomic_DNA"/>
</dbReference>
<evidence type="ECO:0000313" key="2">
    <source>
        <dbReference type="EMBL" id="RVU05681.1"/>
    </source>
</evidence>
<evidence type="ECO:0000259" key="1">
    <source>
        <dbReference type="PROSITE" id="PS51186"/>
    </source>
</evidence>
<dbReference type="AlphaFoldDB" id="A0A3S3TPJ8"/>
<gene>
    <name evidence="2" type="ORF">EOE18_06725</name>
</gene>
<dbReference type="Gene3D" id="3.40.630.30">
    <property type="match status" value="1"/>
</dbReference>
<dbReference type="Proteomes" id="UP000282837">
    <property type="component" value="Unassembled WGS sequence"/>
</dbReference>
<keyword evidence="2" id="KW-0808">Transferase</keyword>
<dbReference type="GO" id="GO:0016747">
    <property type="term" value="F:acyltransferase activity, transferring groups other than amino-acyl groups"/>
    <property type="evidence" value="ECO:0007669"/>
    <property type="project" value="InterPro"/>
</dbReference>
<name>A0A3S3TPJ8_9SPHN</name>
<feature type="domain" description="N-acetyltransferase" evidence="1">
    <location>
        <begin position="2"/>
        <end position="192"/>
    </location>
</feature>